<dbReference type="Proteomes" id="UP000673434">
    <property type="component" value="Unassembled WGS sequence"/>
</dbReference>
<keyword evidence="3" id="KW-1185">Reference proteome</keyword>
<reference evidence="2 3" key="1">
    <citation type="submission" date="2021-03" db="EMBL/GenBank/DDBJ databases">
        <authorList>
            <person name="Stanton E."/>
        </authorList>
    </citation>
    <scope>NUCLEOTIDE SEQUENCE [LARGE SCALE GENOMIC DNA]</scope>
    <source>
        <strain evidence="2 3">2020EL-00037</strain>
    </source>
</reference>
<dbReference type="InterPro" id="IPR025317">
    <property type="entry name" value="DUF4222"/>
</dbReference>
<dbReference type="Pfam" id="PF13973">
    <property type="entry name" value="DUF4222"/>
    <property type="match status" value="1"/>
</dbReference>
<evidence type="ECO:0000313" key="3">
    <source>
        <dbReference type="Proteomes" id="UP000673434"/>
    </source>
</evidence>
<accession>A0AAI9GNB6</accession>
<sequence length="63" mass="7530">MINPEINDRWAEKRGEMITVNNVAFNRVTFVRDGYEFPCIFPLDRFVKEFTFVSREQGNEKRA</sequence>
<dbReference type="AlphaFoldDB" id="A0AAI9GNB6"/>
<reference evidence="1" key="2">
    <citation type="submission" date="2024-02" db="EMBL/GenBank/DDBJ databases">
        <authorList>
            <consortium name="Clinical and Environmental Microbiology Branch: Whole genome sequencing antimicrobial resistance pathogens in the healthcare setting"/>
        </authorList>
    </citation>
    <scope>NUCLEOTIDE SEQUENCE</scope>
    <source>
        <strain evidence="1">2023BB-00086</strain>
    </source>
</reference>
<dbReference type="RefSeq" id="WP_016808177.1">
    <property type="nucleotide sequence ID" value="NZ_CAJNXU020000002.1"/>
</dbReference>
<dbReference type="EMBL" id="ABNOCX020000001">
    <property type="protein sequence ID" value="EML7080490.1"/>
    <property type="molecule type" value="Genomic_DNA"/>
</dbReference>
<dbReference type="EMBL" id="JAGKON010000037">
    <property type="protein sequence ID" value="MBQ0603522.1"/>
    <property type="molecule type" value="Genomic_DNA"/>
</dbReference>
<gene>
    <name evidence="2" type="ORF">J7S78_27365</name>
    <name evidence="1" type="ORF">RYF40_000896</name>
</gene>
<evidence type="ECO:0000313" key="2">
    <source>
        <dbReference type="EMBL" id="MBQ0603522.1"/>
    </source>
</evidence>
<protein>
    <submittedName>
        <fullName evidence="1">DUF4222 domain-containing protein</fullName>
    </submittedName>
</protein>
<comment type="caution">
    <text evidence="1">The sequence shown here is derived from an EMBL/GenBank/DDBJ whole genome shotgun (WGS) entry which is preliminary data.</text>
</comment>
<name>A0AAI9GNB6_KLEOX</name>
<organism evidence="1">
    <name type="scientific">Klebsiella oxytoca</name>
    <dbReference type="NCBI Taxonomy" id="571"/>
    <lineage>
        <taxon>Bacteria</taxon>
        <taxon>Pseudomonadati</taxon>
        <taxon>Pseudomonadota</taxon>
        <taxon>Gammaproteobacteria</taxon>
        <taxon>Enterobacterales</taxon>
        <taxon>Enterobacteriaceae</taxon>
        <taxon>Klebsiella/Raoultella group</taxon>
        <taxon>Klebsiella</taxon>
    </lineage>
</organism>
<proteinExistence type="predicted"/>
<evidence type="ECO:0000313" key="1">
    <source>
        <dbReference type="EMBL" id="EML7080490.1"/>
    </source>
</evidence>